<reference evidence="2 3" key="1">
    <citation type="submission" date="2017-04" db="EMBL/GenBank/DDBJ databases">
        <title>Presence of VIM-2 positive Pseudomonas species in chickens and their surrounding environment.</title>
        <authorList>
            <person name="Zhang R."/>
        </authorList>
    </citation>
    <scope>NUCLEOTIDE SEQUENCE [LARGE SCALE GENOMIC DNA]</scope>
    <source>
        <strain evidence="2 3">DZ-C18</strain>
    </source>
</reference>
<dbReference type="RefSeq" id="WP_084858386.1">
    <property type="nucleotide sequence ID" value="NZ_NBWC01000032.1"/>
</dbReference>
<dbReference type="OrthoDB" id="7021410at2"/>
<keyword evidence="1" id="KW-0472">Membrane</keyword>
<dbReference type="InterPro" id="IPR022584">
    <property type="entry name" value="DUF2937"/>
</dbReference>
<keyword evidence="1" id="KW-0812">Transmembrane</keyword>
<dbReference type="Pfam" id="PF11157">
    <property type="entry name" value="DUF2937"/>
    <property type="match status" value="1"/>
</dbReference>
<feature type="transmembrane region" description="Helical" evidence="1">
    <location>
        <begin position="134"/>
        <end position="161"/>
    </location>
</feature>
<dbReference type="InterPro" id="IPR016917">
    <property type="entry name" value="UCP029393"/>
</dbReference>
<dbReference type="AlphaFoldDB" id="A0A1X0ZQS2"/>
<evidence type="ECO:0000313" key="2">
    <source>
        <dbReference type="EMBL" id="ORL61622.1"/>
    </source>
</evidence>
<keyword evidence="1" id="KW-1133">Transmembrane helix</keyword>
<organism evidence="2 3">
    <name type="scientific">Pseudomonas putida</name>
    <name type="common">Arthrobacter siderocapsulatus</name>
    <dbReference type="NCBI Taxonomy" id="303"/>
    <lineage>
        <taxon>Bacteria</taxon>
        <taxon>Pseudomonadati</taxon>
        <taxon>Pseudomonadota</taxon>
        <taxon>Gammaproteobacteria</taxon>
        <taxon>Pseudomonadales</taxon>
        <taxon>Pseudomonadaceae</taxon>
        <taxon>Pseudomonas</taxon>
    </lineage>
</organism>
<dbReference type="EMBL" id="NBWC01000032">
    <property type="protein sequence ID" value="ORL61622.1"/>
    <property type="molecule type" value="Genomic_DNA"/>
</dbReference>
<dbReference type="PIRSF" id="PIRSF029393">
    <property type="entry name" value="UCP029393"/>
    <property type="match status" value="1"/>
</dbReference>
<comment type="caution">
    <text evidence="2">The sequence shown here is derived from an EMBL/GenBank/DDBJ whole genome shotgun (WGS) entry which is preliminary data.</text>
</comment>
<proteinExistence type="predicted"/>
<evidence type="ECO:0000313" key="3">
    <source>
        <dbReference type="Proteomes" id="UP000193675"/>
    </source>
</evidence>
<name>A0A1X0ZQS2_PSEPU</name>
<protein>
    <recommendedName>
        <fullName evidence="4">DUF2937 family protein</fullName>
    </recommendedName>
</protein>
<gene>
    <name evidence="2" type="ORF">B7H17_20350</name>
</gene>
<accession>A0A1X0ZQS2</accession>
<evidence type="ECO:0008006" key="4">
    <source>
        <dbReference type="Google" id="ProtNLM"/>
    </source>
</evidence>
<evidence type="ECO:0000256" key="1">
    <source>
        <dbReference type="SAM" id="Phobius"/>
    </source>
</evidence>
<dbReference type="Proteomes" id="UP000193675">
    <property type="component" value="Unassembled WGS sequence"/>
</dbReference>
<sequence>MFRGYLRLLLFTFGLLAGLQVPGLIKDYSQRVEAHLFESREALDGFRQTAERFFNGDLQALVRHYRTSDDPVFNSDANSIESLLVRNQLLEKEWQALQAPWPSRTWHVLVQADPQLRDETLKGYSYQVLLVPEAIGWGLGAGFVLALVVESLLVGLGWVVLGGRRKAVKESWR</sequence>